<feature type="non-terminal residue" evidence="1">
    <location>
        <position position="1"/>
    </location>
</feature>
<dbReference type="RefSeq" id="WP_169929322.1">
    <property type="nucleotide sequence ID" value="NZ_PQNY01000073.1"/>
</dbReference>
<evidence type="ECO:0000313" key="1">
    <source>
        <dbReference type="EMBL" id="POS00534.1"/>
    </source>
</evidence>
<name>A0A2S4N464_9FLAO</name>
<dbReference type="Gene3D" id="2.60.40.2410">
    <property type="entry name" value="Uncharacterised protein PF12988, DUF3872"/>
    <property type="match status" value="7"/>
</dbReference>
<keyword evidence="2" id="KW-1185">Reference proteome</keyword>
<dbReference type="Proteomes" id="UP000237056">
    <property type="component" value="Unassembled WGS sequence"/>
</dbReference>
<protein>
    <submittedName>
        <fullName evidence="1">Uncharacterized protein</fullName>
    </submittedName>
</protein>
<gene>
    <name evidence="1" type="ORF">Q361_1731</name>
</gene>
<organism evidence="1 2">
    <name type="scientific">Flavobacterium croceum DSM 17960</name>
    <dbReference type="NCBI Taxonomy" id="1121886"/>
    <lineage>
        <taxon>Bacteria</taxon>
        <taxon>Pseudomonadati</taxon>
        <taxon>Bacteroidota</taxon>
        <taxon>Flavobacteriia</taxon>
        <taxon>Flavobacteriales</taxon>
        <taxon>Flavobacteriaceae</taxon>
        <taxon>Flavobacterium</taxon>
    </lineage>
</organism>
<proteinExistence type="predicted"/>
<sequence>GITKTISFTYPDFNLSTSGDGSLFLNALKDFNVFLSQIAQNNAITYQVRYSIASGSTGNGQVLANNTPVPLGVYAPIALGSTSLQFKGTTVGTVNLLVEVKDSNGLVHSSTVAFNVTAVTFTFSAAAQPSSLYVGQSSTLNFNISESAQSGNTYEMMFLFQASSPNGGGTIYDNNSALSAGVWYPVNVGSFIRTLNSTQVGNINILFKVRNTQTLQEVSQLVGLNIQNSSYTLVASPNLTNVTIGNTATISGSINTIGPAQQNFTMTYSTSGTGTLVYNGVYISPGQSFAMSAGAFNMTYIGTSAGIHNVALNCSNNTLPVISMGTSFDITFSYPDFNLSTSGDGSLLLNTQKDFNVYLSQITTAPYNSYLVKFTLNSGSTGSGQIFKNNLPISYGTYNPIGLGNNGYQFKATAVGNVSITCEVKDNNGIVHTSILTFGVTGISYTFSAAAQNSSLQIGESSPINFDITESTPSGTNYEMKYVFQQGNGTISNGSNAVSTNVWEPVNIGSYNRTFTATTIGTVKILFTVRNALTLVEATQVITINATQNTSTYTFTANNVLSSTMVGNSIPFNFVLTQSGTAQTNYTMLFTTTGNGNFVYNGTTYTNGQAINIVPGSFSGVYTGTSAGNHNVTFTVTNNQTPPVSTSVTKTLTFNASDFNLSTSGDGSLFLNTQKDFNVFLSQIAVDNSITYQVRYTVASGSTGNGQVLANNTPVQLGIYAPISLGSTSLQFKGTSVGTVNLLVEV</sequence>
<reference evidence="1 2" key="1">
    <citation type="submission" date="2018-01" db="EMBL/GenBank/DDBJ databases">
        <title>Genomic Encyclopedia of Type Strains, Phase I: the one thousand microbial genomes (KMG-I) project.</title>
        <authorList>
            <person name="Goeker M."/>
        </authorList>
    </citation>
    <scope>NUCLEOTIDE SEQUENCE [LARGE SCALE GENOMIC DNA]</scope>
    <source>
        <strain evidence="1 2">DSM 17960</strain>
    </source>
</reference>
<dbReference type="InterPro" id="IPR038707">
    <property type="entry name" value="TraQ_sf"/>
</dbReference>
<dbReference type="AlphaFoldDB" id="A0A2S4N464"/>
<accession>A0A2S4N464</accession>
<feature type="non-terminal residue" evidence="1">
    <location>
        <position position="746"/>
    </location>
</feature>
<dbReference type="EMBL" id="PQNY01000073">
    <property type="protein sequence ID" value="POS00534.1"/>
    <property type="molecule type" value="Genomic_DNA"/>
</dbReference>
<comment type="caution">
    <text evidence="1">The sequence shown here is derived from an EMBL/GenBank/DDBJ whole genome shotgun (WGS) entry which is preliminary data.</text>
</comment>
<evidence type="ECO:0000313" key="2">
    <source>
        <dbReference type="Proteomes" id="UP000237056"/>
    </source>
</evidence>